<protein>
    <submittedName>
        <fullName evidence="1">Uncharacterized protein</fullName>
    </submittedName>
</protein>
<dbReference type="AlphaFoldDB" id="A0A1W1VXC8"/>
<name>A0A1W1VXC8_9BACT</name>
<evidence type="ECO:0000313" key="2">
    <source>
        <dbReference type="Proteomes" id="UP000192266"/>
    </source>
</evidence>
<dbReference type="Proteomes" id="UP000192266">
    <property type="component" value="Unassembled WGS sequence"/>
</dbReference>
<gene>
    <name evidence="1" type="ORF">SAMN00120144_2266</name>
</gene>
<evidence type="ECO:0000313" key="1">
    <source>
        <dbReference type="EMBL" id="SMB97900.1"/>
    </source>
</evidence>
<dbReference type="EMBL" id="FWWW01000077">
    <property type="protein sequence ID" value="SMB97900.1"/>
    <property type="molecule type" value="Genomic_DNA"/>
</dbReference>
<accession>A0A1W1VXC8</accession>
<sequence length="48" mass="4942">MQVSAGSLVHMASSGVTLARLAHKAKPVAAKPAALVARFRAGNRFAPQ</sequence>
<keyword evidence="2" id="KW-1185">Reference proteome</keyword>
<proteinExistence type="predicted"/>
<organism evidence="1 2">
    <name type="scientific">Hymenobacter roseosalivarius DSM 11622</name>
    <dbReference type="NCBI Taxonomy" id="645990"/>
    <lineage>
        <taxon>Bacteria</taxon>
        <taxon>Pseudomonadati</taxon>
        <taxon>Bacteroidota</taxon>
        <taxon>Cytophagia</taxon>
        <taxon>Cytophagales</taxon>
        <taxon>Hymenobacteraceae</taxon>
        <taxon>Hymenobacter</taxon>
    </lineage>
</organism>
<reference evidence="1 2" key="1">
    <citation type="submission" date="2017-04" db="EMBL/GenBank/DDBJ databases">
        <authorList>
            <person name="Afonso C.L."/>
            <person name="Miller P.J."/>
            <person name="Scott M.A."/>
            <person name="Spackman E."/>
            <person name="Goraichik I."/>
            <person name="Dimitrov K.M."/>
            <person name="Suarez D.L."/>
            <person name="Swayne D.E."/>
        </authorList>
    </citation>
    <scope>NUCLEOTIDE SEQUENCE [LARGE SCALE GENOMIC DNA]</scope>
    <source>
        <strain evidence="1 2">DSM 11622</strain>
    </source>
</reference>
<dbReference type="STRING" id="645990.SAMN00120144_2266"/>